<dbReference type="PANTHER" id="PTHR19384:SF109">
    <property type="entry name" value="SULFITE REDUCTASE [NADPH] FLAVOPROTEIN COMPONENT"/>
    <property type="match status" value="1"/>
</dbReference>
<evidence type="ECO:0000313" key="5">
    <source>
        <dbReference type="Proteomes" id="UP000283786"/>
    </source>
</evidence>
<dbReference type="InterPro" id="IPR029039">
    <property type="entry name" value="Flavoprotein-like_sf"/>
</dbReference>
<name>A0A418SK05_9RHOB</name>
<dbReference type="OrthoDB" id="9816402at2"/>
<dbReference type="Pfam" id="PF00258">
    <property type="entry name" value="Flavodoxin_1"/>
    <property type="match status" value="1"/>
</dbReference>
<reference evidence="4 5" key="1">
    <citation type="submission" date="2020-08" db="EMBL/GenBank/DDBJ databases">
        <title>Genome sequence of Rhodobacteraceae bacterium Lw-13e.</title>
        <authorList>
            <person name="Poehlein A."/>
            <person name="Wolter L."/>
            <person name="Daniel R."/>
            <person name="Brinkhoff T."/>
        </authorList>
    </citation>
    <scope>NUCLEOTIDE SEQUENCE [LARGE SCALE GENOMIC DNA]</scope>
    <source>
        <strain evidence="4 5">Lw-13e</strain>
    </source>
</reference>
<accession>A0A418SK05</accession>
<protein>
    <submittedName>
        <fullName evidence="4">Cindoxin</fullName>
    </submittedName>
</protein>
<evidence type="ECO:0000256" key="1">
    <source>
        <dbReference type="ARBA" id="ARBA00022630"/>
    </source>
</evidence>
<dbReference type="InterPro" id="IPR008254">
    <property type="entry name" value="Flavodoxin/NO_synth"/>
</dbReference>
<dbReference type="GO" id="GO:0004783">
    <property type="term" value="F:sulfite reductase (NADPH) activity"/>
    <property type="evidence" value="ECO:0007669"/>
    <property type="project" value="TreeGrafter"/>
</dbReference>
<evidence type="ECO:0000256" key="2">
    <source>
        <dbReference type="ARBA" id="ARBA00022643"/>
    </source>
</evidence>
<dbReference type="SUPFAM" id="SSF52218">
    <property type="entry name" value="Flavoproteins"/>
    <property type="match status" value="1"/>
</dbReference>
<dbReference type="PROSITE" id="PS50902">
    <property type="entry name" value="FLAVODOXIN_LIKE"/>
    <property type="match status" value="1"/>
</dbReference>
<dbReference type="PRINTS" id="PR00369">
    <property type="entry name" value="FLAVODOXIN"/>
</dbReference>
<dbReference type="Proteomes" id="UP000283786">
    <property type="component" value="Chromosome"/>
</dbReference>
<keyword evidence="5" id="KW-1185">Reference proteome</keyword>
<dbReference type="GO" id="GO:0050660">
    <property type="term" value="F:flavin adenine dinucleotide binding"/>
    <property type="evidence" value="ECO:0007669"/>
    <property type="project" value="TreeGrafter"/>
</dbReference>
<dbReference type="GO" id="GO:0005829">
    <property type="term" value="C:cytosol"/>
    <property type="evidence" value="ECO:0007669"/>
    <property type="project" value="TreeGrafter"/>
</dbReference>
<keyword evidence="1" id="KW-0285">Flavoprotein</keyword>
<keyword evidence="3" id="KW-0813">Transport</keyword>
<gene>
    <name evidence="4" type="primary">cinC_1</name>
    <name evidence="4" type="ORF">PSAL_034950</name>
</gene>
<keyword evidence="2" id="KW-0288">FMN</keyword>
<dbReference type="InterPro" id="IPR001094">
    <property type="entry name" value="Flavdoxin-like"/>
</dbReference>
<dbReference type="PANTHER" id="PTHR19384">
    <property type="entry name" value="NITRIC OXIDE SYNTHASE-RELATED"/>
    <property type="match status" value="1"/>
</dbReference>
<dbReference type="KEGG" id="palw:PSAL_034950"/>
<proteinExistence type="predicted"/>
<dbReference type="EMBL" id="CP060436">
    <property type="protein sequence ID" value="QPM92231.1"/>
    <property type="molecule type" value="Genomic_DNA"/>
</dbReference>
<organism evidence="4 5">
    <name type="scientific">Pseudooceanicola algae</name>
    <dbReference type="NCBI Taxonomy" id="1537215"/>
    <lineage>
        <taxon>Bacteria</taxon>
        <taxon>Pseudomonadati</taxon>
        <taxon>Pseudomonadota</taxon>
        <taxon>Alphaproteobacteria</taxon>
        <taxon>Rhodobacterales</taxon>
        <taxon>Paracoccaceae</taxon>
        <taxon>Pseudooceanicola</taxon>
    </lineage>
</organism>
<evidence type="ECO:0000256" key="3">
    <source>
        <dbReference type="ARBA" id="ARBA00022982"/>
    </source>
</evidence>
<dbReference type="RefSeq" id="WP_119838055.1">
    <property type="nucleotide sequence ID" value="NZ_CP060436.1"/>
</dbReference>
<dbReference type="AlphaFoldDB" id="A0A418SK05"/>
<keyword evidence="3" id="KW-0249">Electron transport</keyword>
<dbReference type="Gene3D" id="3.40.50.360">
    <property type="match status" value="1"/>
</dbReference>
<sequence length="153" mass="16264">MKIALLYGTETGTTEMLCEDLEGHLGGDHEVEMADLGDTDPTSLDGDSLHLILCSTYGDGELPATAQPFAQALIDAGADLSGIRFAIFGLGDSTYETFNEGSQKLAELLVKHGAKQVGDRTTYDAMSGDMPEDSAFPWAEERIAEAEPLFAAS</sequence>
<evidence type="ECO:0000313" key="4">
    <source>
        <dbReference type="EMBL" id="QPM92231.1"/>
    </source>
</evidence>
<dbReference type="GO" id="GO:0010181">
    <property type="term" value="F:FMN binding"/>
    <property type="evidence" value="ECO:0007669"/>
    <property type="project" value="InterPro"/>
</dbReference>